<sequence>MVQHLATSSNFSPVSTTSRKKDKKSGKKDKKPRIRKEDISNPTNFQDVYNKWTRIRPILVGIKTADSHRRCSTRKRSTTASRICCGRPATTRIRCARRIWSSPPIRLQLRADDGWRQRTFLGKSVASSSIGGHMSSGYASSHQSGYNQPKMGMTAAPPPPPARQPAPARPTPPRPPPMSSGAPTRPPPARPLPQPVTTSYRPNDNPPPPPPPSMSMSHGAPPPPPPPPPPPMMGAGAPPPPPPPPPPSGAPSGRANLLQQIQAGTTLKPVTNGGSNGGAPVASNPRDDVMAQIRQGNAQLKHVDPTDVENRKSSNSLQDMGGIAGALARALEERRKNMRDSSDSEDDDERDDSEWEDE</sequence>
<name>A0A4U5LWW4_STECR</name>
<dbReference type="EMBL" id="AZBU02000011">
    <property type="protein sequence ID" value="TKR60708.1"/>
    <property type="molecule type" value="Genomic_DNA"/>
</dbReference>
<dbReference type="InterPro" id="IPR036936">
    <property type="entry name" value="CRIB_dom_sf"/>
</dbReference>
<feature type="compositionally biased region" description="Pro residues" evidence="1">
    <location>
        <begin position="220"/>
        <end position="249"/>
    </location>
</feature>
<feature type="compositionally biased region" description="Pro residues" evidence="1">
    <location>
        <begin position="204"/>
        <end position="213"/>
    </location>
</feature>
<keyword evidence="4" id="KW-1185">Reference proteome</keyword>
<feature type="domain" description="WH2" evidence="2">
    <location>
        <begin position="253"/>
        <end position="270"/>
    </location>
</feature>
<dbReference type="AlphaFoldDB" id="A0A4U5LWW4"/>
<dbReference type="GO" id="GO:0003779">
    <property type="term" value="F:actin binding"/>
    <property type="evidence" value="ECO:0007669"/>
    <property type="project" value="InterPro"/>
</dbReference>
<feature type="compositionally biased region" description="Basic residues" evidence="1">
    <location>
        <begin position="18"/>
        <end position="34"/>
    </location>
</feature>
<protein>
    <recommendedName>
        <fullName evidence="2">WH2 domain-containing protein</fullName>
    </recommendedName>
</protein>
<feature type="compositionally biased region" description="Basic and acidic residues" evidence="1">
    <location>
        <begin position="330"/>
        <end position="342"/>
    </location>
</feature>
<evidence type="ECO:0000259" key="2">
    <source>
        <dbReference type="PROSITE" id="PS51082"/>
    </source>
</evidence>
<evidence type="ECO:0000313" key="3">
    <source>
        <dbReference type="EMBL" id="TKR60708.1"/>
    </source>
</evidence>
<evidence type="ECO:0000256" key="1">
    <source>
        <dbReference type="SAM" id="MobiDB-lite"/>
    </source>
</evidence>
<reference evidence="3 4" key="1">
    <citation type="journal article" date="2015" name="Genome Biol.">
        <title>Comparative genomics of Steinernema reveals deeply conserved gene regulatory networks.</title>
        <authorList>
            <person name="Dillman A.R."/>
            <person name="Macchietto M."/>
            <person name="Porter C.F."/>
            <person name="Rogers A."/>
            <person name="Williams B."/>
            <person name="Antoshechkin I."/>
            <person name="Lee M.M."/>
            <person name="Goodwin Z."/>
            <person name="Lu X."/>
            <person name="Lewis E.E."/>
            <person name="Goodrich-Blair H."/>
            <person name="Stock S.P."/>
            <person name="Adams B.J."/>
            <person name="Sternberg P.W."/>
            <person name="Mortazavi A."/>
        </authorList>
    </citation>
    <scope>NUCLEOTIDE SEQUENCE [LARGE SCALE GENOMIC DNA]</scope>
    <source>
        <strain evidence="3 4">ALL</strain>
    </source>
</reference>
<dbReference type="PROSITE" id="PS51082">
    <property type="entry name" value="WH2"/>
    <property type="match status" value="2"/>
</dbReference>
<dbReference type="SMART" id="SM00246">
    <property type="entry name" value="WH2"/>
    <property type="match status" value="2"/>
</dbReference>
<dbReference type="Gene3D" id="3.90.810.10">
    <property type="entry name" value="CRIB domain"/>
    <property type="match status" value="1"/>
</dbReference>
<gene>
    <name evidence="3" type="ORF">L596_027911</name>
</gene>
<comment type="caution">
    <text evidence="3">The sequence shown here is derived from an EMBL/GenBank/DDBJ whole genome shotgun (WGS) entry which is preliminary data.</text>
</comment>
<dbReference type="Pfam" id="PF02205">
    <property type="entry name" value="WH2"/>
    <property type="match status" value="2"/>
</dbReference>
<proteinExistence type="predicted"/>
<feature type="compositionally biased region" description="Polar residues" evidence="1">
    <location>
        <begin position="257"/>
        <end position="273"/>
    </location>
</feature>
<feature type="compositionally biased region" description="Basic and acidic residues" evidence="1">
    <location>
        <begin position="301"/>
        <end position="312"/>
    </location>
</feature>
<feature type="compositionally biased region" description="Polar residues" evidence="1">
    <location>
        <begin position="137"/>
        <end position="147"/>
    </location>
</feature>
<feature type="compositionally biased region" description="Pro residues" evidence="1">
    <location>
        <begin position="156"/>
        <end position="194"/>
    </location>
</feature>
<organism evidence="3 4">
    <name type="scientific">Steinernema carpocapsae</name>
    <name type="common">Entomopathogenic nematode</name>
    <dbReference type="NCBI Taxonomy" id="34508"/>
    <lineage>
        <taxon>Eukaryota</taxon>
        <taxon>Metazoa</taxon>
        <taxon>Ecdysozoa</taxon>
        <taxon>Nematoda</taxon>
        <taxon>Chromadorea</taxon>
        <taxon>Rhabditida</taxon>
        <taxon>Tylenchina</taxon>
        <taxon>Panagrolaimomorpha</taxon>
        <taxon>Strongyloidoidea</taxon>
        <taxon>Steinernematidae</taxon>
        <taxon>Steinernema</taxon>
    </lineage>
</organism>
<feature type="domain" description="WH2" evidence="2">
    <location>
        <begin position="285"/>
        <end position="303"/>
    </location>
</feature>
<feature type="region of interest" description="Disordered" evidence="1">
    <location>
        <begin position="126"/>
        <end position="358"/>
    </location>
</feature>
<dbReference type="InterPro" id="IPR003124">
    <property type="entry name" value="WH2_dom"/>
</dbReference>
<dbReference type="PRINTS" id="PR01217">
    <property type="entry name" value="PRICHEXTENSN"/>
</dbReference>
<evidence type="ECO:0000313" key="4">
    <source>
        <dbReference type="Proteomes" id="UP000298663"/>
    </source>
</evidence>
<accession>A0A4U5LWW4</accession>
<feature type="compositionally biased region" description="Polar residues" evidence="1">
    <location>
        <begin position="1"/>
        <end position="17"/>
    </location>
</feature>
<dbReference type="STRING" id="34508.A0A4U5LWW4"/>
<dbReference type="Proteomes" id="UP000298663">
    <property type="component" value="Unassembled WGS sequence"/>
</dbReference>
<feature type="compositionally biased region" description="Acidic residues" evidence="1">
    <location>
        <begin position="343"/>
        <end position="358"/>
    </location>
</feature>
<feature type="region of interest" description="Disordered" evidence="1">
    <location>
        <begin position="1"/>
        <end position="40"/>
    </location>
</feature>
<reference evidence="3 4" key="2">
    <citation type="journal article" date="2019" name="G3 (Bethesda)">
        <title>Hybrid Assembly of the Genome of the Entomopathogenic Nematode Steinernema carpocapsae Identifies the X-Chromosome.</title>
        <authorList>
            <person name="Serra L."/>
            <person name="Macchietto M."/>
            <person name="Macias-Munoz A."/>
            <person name="McGill C.J."/>
            <person name="Rodriguez I.M."/>
            <person name="Rodriguez B."/>
            <person name="Murad R."/>
            <person name="Mortazavi A."/>
        </authorList>
    </citation>
    <scope>NUCLEOTIDE SEQUENCE [LARGE SCALE GENOMIC DNA]</scope>
    <source>
        <strain evidence="3 4">ALL</strain>
    </source>
</reference>